<name>A0A834HYD3_RHYFE</name>
<dbReference type="AlphaFoldDB" id="A0A834HYD3"/>
<reference evidence="2" key="1">
    <citation type="submission" date="2020-08" db="EMBL/GenBank/DDBJ databases">
        <title>Genome sequencing and assembly of the red palm weevil Rhynchophorus ferrugineus.</title>
        <authorList>
            <person name="Dias G.B."/>
            <person name="Bergman C.M."/>
            <person name="Manee M."/>
        </authorList>
    </citation>
    <scope>NUCLEOTIDE SEQUENCE</scope>
    <source>
        <strain evidence="2">AA-2017</strain>
        <tissue evidence="2">Whole larva</tissue>
    </source>
</reference>
<evidence type="ECO:0000313" key="2">
    <source>
        <dbReference type="EMBL" id="KAF7269463.1"/>
    </source>
</evidence>
<accession>A0A834HYD3</accession>
<feature type="compositionally biased region" description="Basic and acidic residues" evidence="1">
    <location>
        <begin position="1"/>
        <end position="19"/>
    </location>
</feature>
<dbReference type="Proteomes" id="UP000625711">
    <property type="component" value="Unassembled WGS sequence"/>
</dbReference>
<gene>
    <name evidence="2" type="ORF">GWI33_017514</name>
</gene>
<organism evidence="2 3">
    <name type="scientific">Rhynchophorus ferrugineus</name>
    <name type="common">Red palm weevil</name>
    <name type="synonym">Curculio ferrugineus</name>
    <dbReference type="NCBI Taxonomy" id="354439"/>
    <lineage>
        <taxon>Eukaryota</taxon>
        <taxon>Metazoa</taxon>
        <taxon>Ecdysozoa</taxon>
        <taxon>Arthropoda</taxon>
        <taxon>Hexapoda</taxon>
        <taxon>Insecta</taxon>
        <taxon>Pterygota</taxon>
        <taxon>Neoptera</taxon>
        <taxon>Endopterygota</taxon>
        <taxon>Coleoptera</taxon>
        <taxon>Polyphaga</taxon>
        <taxon>Cucujiformia</taxon>
        <taxon>Curculionidae</taxon>
        <taxon>Dryophthorinae</taxon>
        <taxon>Rhynchophorus</taxon>
    </lineage>
</organism>
<proteinExistence type="predicted"/>
<keyword evidence="3" id="KW-1185">Reference proteome</keyword>
<evidence type="ECO:0000313" key="3">
    <source>
        <dbReference type="Proteomes" id="UP000625711"/>
    </source>
</evidence>
<protein>
    <submittedName>
        <fullName evidence="2">Uncharacterized protein</fullName>
    </submittedName>
</protein>
<comment type="caution">
    <text evidence="2">The sequence shown here is derived from an EMBL/GenBank/DDBJ whole genome shotgun (WGS) entry which is preliminary data.</text>
</comment>
<evidence type="ECO:0000256" key="1">
    <source>
        <dbReference type="SAM" id="MobiDB-lite"/>
    </source>
</evidence>
<feature type="region of interest" description="Disordered" evidence="1">
    <location>
        <begin position="1"/>
        <end position="24"/>
    </location>
</feature>
<dbReference type="EMBL" id="JAACXV010014224">
    <property type="protein sequence ID" value="KAF7269463.1"/>
    <property type="molecule type" value="Genomic_DNA"/>
</dbReference>
<sequence length="104" mass="12019">MRFDSRSTEKKLNEPEMPKKKTRPAVMCEPYPSLSGCHAVSFFAEVRNLDFFGVYGRRYDQAAEGFEMVLVIFWSARTQQEPYLLRPRLIPPKGRSLLSADSRS</sequence>